<dbReference type="STRING" id="1465756.BIV18_03155"/>
<dbReference type="Proteomes" id="UP000187166">
    <property type="component" value="Unassembled WGS sequence"/>
</dbReference>
<keyword evidence="1 2" id="KW-0456">Lyase</keyword>
<evidence type="ECO:0000256" key="3">
    <source>
        <dbReference type="PIRSR" id="PIRSR001365-1"/>
    </source>
</evidence>
<feature type="active site" description="Proton donor/acceptor" evidence="3">
    <location>
        <position position="133"/>
    </location>
</feature>
<dbReference type="SMART" id="SM01130">
    <property type="entry name" value="DHDPS"/>
    <property type="match status" value="1"/>
</dbReference>
<dbReference type="EMBL" id="MJIH01000001">
    <property type="protein sequence ID" value="OLR64601.1"/>
    <property type="molecule type" value="Genomic_DNA"/>
</dbReference>
<keyword evidence="6" id="KW-1185">Reference proteome</keyword>
<dbReference type="PIRSF" id="PIRSF001365">
    <property type="entry name" value="DHDPS"/>
    <property type="match status" value="1"/>
</dbReference>
<dbReference type="PRINTS" id="PR00146">
    <property type="entry name" value="DHPICSNTHASE"/>
</dbReference>
<dbReference type="PANTHER" id="PTHR42849">
    <property type="entry name" value="N-ACETYLNEURAMINATE LYASE"/>
    <property type="match status" value="1"/>
</dbReference>
<gene>
    <name evidence="5" type="ORF">BIV18_03155</name>
</gene>
<evidence type="ECO:0000256" key="2">
    <source>
        <dbReference type="PIRNR" id="PIRNR001365"/>
    </source>
</evidence>
<protein>
    <submittedName>
        <fullName evidence="5">Dihydrodipicolinate synthase family protein</fullName>
    </submittedName>
</protein>
<dbReference type="Pfam" id="PF00701">
    <property type="entry name" value="DHDPS"/>
    <property type="match status" value="1"/>
</dbReference>
<evidence type="ECO:0000256" key="4">
    <source>
        <dbReference type="PIRSR" id="PIRSR001365-2"/>
    </source>
</evidence>
<dbReference type="SUPFAM" id="SSF51569">
    <property type="entry name" value="Aldolase"/>
    <property type="match status" value="1"/>
</dbReference>
<dbReference type="GO" id="GO:0008747">
    <property type="term" value="F:N-acetylneuraminate lyase activity"/>
    <property type="evidence" value="ECO:0007669"/>
    <property type="project" value="TreeGrafter"/>
</dbReference>
<comment type="caution">
    <text evidence="5">The sequence shown here is derived from an EMBL/GenBank/DDBJ whole genome shotgun (WGS) entry which is preliminary data.</text>
</comment>
<dbReference type="GO" id="GO:0019262">
    <property type="term" value="P:N-acetylneuraminate catabolic process"/>
    <property type="evidence" value="ECO:0007669"/>
    <property type="project" value="TreeGrafter"/>
</dbReference>
<evidence type="ECO:0000313" key="6">
    <source>
        <dbReference type="Proteomes" id="UP000187166"/>
    </source>
</evidence>
<dbReference type="AlphaFoldDB" id="A0A1U7LYU5"/>
<organism evidence="5 6">
    <name type="scientific">Peptoniphilus porci</name>
    <dbReference type="NCBI Taxonomy" id="2652280"/>
    <lineage>
        <taxon>Bacteria</taxon>
        <taxon>Bacillati</taxon>
        <taxon>Bacillota</taxon>
        <taxon>Tissierellia</taxon>
        <taxon>Tissierellales</taxon>
        <taxon>Peptoniphilaceae</taxon>
        <taxon>Peptoniphilus</taxon>
    </lineage>
</organism>
<proteinExistence type="inferred from homology"/>
<dbReference type="PANTHER" id="PTHR42849:SF1">
    <property type="entry name" value="N-ACETYLNEURAMINATE LYASE"/>
    <property type="match status" value="1"/>
</dbReference>
<feature type="active site" description="Schiff-base intermediate with substrate" evidence="3">
    <location>
        <position position="162"/>
    </location>
</feature>
<dbReference type="Gene3D" id="3.20.20.70">
    <property type="entry name" value="Aldolase class I"/>
    <property type="match status" value="1"/>
</dbReference>
<dbReference type="GO" id="GO:0005829">
    <property type="term" value="C:cytosol"/>
    <property type="evidence" value="ECO:0007669"/>
    <property type="project" value="TreeGrafter"/>
</dbReference>
<sequence>MEAKIITPTVTIFDNNGNIDIEGNKLLIQHLIDNGVNGAVPLGSSGEFTALSMDEKKKLIKLYVDESKGQLELIPGTSSLNVEECIELSNYAISLGVKGVLIPPPFYYGISQEEAFHYYDVLAQKIDGNIYIYNFTARTGFDMNAETTFNLAKKHKNIKGMKDSTANLTHTKEVILKAKEIRDDFEVYSGFDDHFVPNVIAGGSGCIAAISNFEPKLWSEWVEAINNGNFEEVKAIGNIIDRLMPLYSVEKNFSHIFKKFLIDDGLKINDYTIFPFEELSEQNYEFAKKLRNKVMDGR</sequence>
<reference evidence="5 6" key="1">
    <citation type="journal article" date="2016" name="Appl. Environ. Microbiol.">
        <title>Function and Phylogeny of Bacterial Butyryl Coenzyme A:Acetate Transferases and Their Diversity in the Proximal Colon of Swine.</title>
        <authorList>
            <person name="Trachsel J."/>
            <person name="Bayles D.O."/>
            <person name="Looft T."/>
            <person name="Levine U.Y."/>
            <person name="Allen H.K."/>
        </authorList>
    </citation>
    <scope>NUCLEOTIDE SEQUENCE [LARGE SCALE GENOMIC DNA]</scope>
    <source>
        <strain evidence="5 6">35-6-1</strain>
    </source>
</reference>
<evidence type="ECO:0000313" key="5">
    <source>
        <dbReference type="EMBL" id="OLR64601.1"/>
    </source>
</evidence>
<comment type="similarity">
    <text evidence="2">Belongs to the DapA family.</text>
</comment>
<dbReference type="InterPro" id="IPR002220">
    <property type="entry name" value="DapA-like"/>
</dbReference>
<feature type="binding site" evidence="4">
    <location>
        <position position="207"/>
    </location>
    <ligand>
        <name>pyruvate</name>
        <dbReference type="ChEBI" id="CHEBI:15361"/>
    </ligand>
</feature>
<accession>A0A1U7LYU5</accession>
<evidence type="ECO:0000256" key="1">
    <source>
        <dbReference type="ARBA" id="ARBA00023239"/>
    </source>
</evidence>
<dbReference type="InterPro" id="IPR013785">
    <property type="entry name" value="Aldolase_TIM"/>
</dbReference>
<dbReference type="CDD" id="cd00408">
    <property type="entry name" value="DHDPS-like"/>
    <property type="match status" value="1"/>
</dbReference>
<name>A0A1U7LYU5_9FIRM</name>